<accession>A0A811UH04</accession>
<organism evidence="2 3">
    <name type="scientific">Ceratitis capitata</name>
    <name type="common">Mediterranean fruit fly</name>
    <name type="synonym">Tephritis capitata</name>
    <dbReference type="NCBI Taxonomy" id="7213"/>
    <lineage>
        <taxon>Eukaryota</taxon>
        <taxon>Metazoa</taxon>
        <taxon>Ecdysozoa</taxon>
        <taxon>Arthropoda</taxon>
        <taxon>Hexapoda</taxon>
        <taxon>Insecta</taxon>
        <taxon>Pterygota</taxon>
        <taxon>Neoptera</taxon>
        <taxon>Endopterygota</taxon>
        <taxon>Diptera</taxon>
        <taxon>Brachycera</taxon>
        <taxon>Muscomorpha</taxon>
        <taxon>Tephritoidea</taxon>
        <taxon>Tephritidae</taxon>
        <taxon>Ceratitis</taxon>
        <taxon>Ceratitis</taxon>
    </lineage>
</organism>
<protein>
    <submittedName>
        <fullName evidence="2">(Mediterranean fruit fly) hypothetical protein</fullName>
    </submittedName>
</protein>
<dbReference type="AlphaFoldDB" id="A0A811UH04"/>
<evidence type="ECO:0000313" key="3">
    <source>
        <dbReference type="Proteomes" id="UP000606786"/>
    </source>
</evidence>
<proteinExistence type="predicted"/>
<evidence type="ECO:0000256" key="1">
    <source>
        <dbReference type="SAM" id="MobiDB-lite"/>
    </source>
</evidence>
<name>A0A811UH04_CERCA</name>
<reference evidence="2" key="1">
    <citation type="submission" date="2020-11" db="EMBL/GenBank/DDBJ databases">
        <authorList>
            <person name="Whitehead M."/>
        </authorList>
    </citation>
    <scope>NUCLEOTIDE SEQUENCE</scope>
    <source>
        <strain evidence="2">EGII</strain>
    </source>
</reference>
<sequence>MSRQRELLCTEGRGPRGVGSELQPPPIAFSIANFTLHNFTHIDCKTKSNNNEDSPRSSSVANLGWRLAKLT</sequence>
<dbReference type="EMBL" id="CAJHJT010000012">
    <property type="protein sequence ID" value="CAD6998249.1"/>
    <property type="molecule type" value="Genomic_DNA"/>
</dbReference>
<keyword evidence="3" id="KW-1185">Reference proteome</keyword>
<gene>
    <name evidence="2" type="ORF">CCAP1982_LOCUS6859</name>
</gene>
<comment type="caution">
    <text evidence="2">The sequence shown here is derived from an EMBL/GenBank/DDBJ whole genome shotgun (WGS) entry which is preliminary data.</text>
</comment>
<dbReference type="Proteomes" id="UP000606786">
    <property type="component" value="Unassembled WGS sequence"/>
</dbReference>
<evidence type="ECO:0000313" key="2">
    <source>
        <dbReference type="EMBL" id="CAD6998249.1"/>
    </source>
</evidence>
<feature type="region of interest" description="Disordered" evidence="1">
    <location>
        <begin position="1"/>
        <end position="24"/>
    </location>
</feature>